<dbReference type="Gene3D" id="1.10.760.10">
    <property type="entry name" value="Cytochrome c-like domain"/>
    <property type="match status" value="1"/>
</dbReference>
<evidence type="ECO:0000256" key="2">
    <source>
        <dbReference type="ARBA" id="ARBA00022723"/>
    </source>
</evidence>
<evidence type="ECO:0000256" key="4">
    <source>
        <dbReference type="PROSITE-ProRule" id="PRU00433"/>
    </source>
</evidence>
<keyword evidence="7" id="KW-1185">Reference proteome</keyword>
<dbReference type="RefSeq" id="WP_109744304.1">
    <property type="nucleotide sequence ID" value="NZ_QGGO01000022.1"/>
</dbReference>
<dbReference type="InterPro" id="IPR009056">
    <property type="entry name" value="Cyt_c-like_dom"/>
</dbReference>
<dbReference type="GO" id="GO:0020037">
    <property type="term" value="F:heme binding"/>
    <property type="evidence" value="ECO:0007669"/>
    <property type="project" value="InterPro"/>
</dbReference>
<dbReference type="EMBL" id="QGGO01000022">
    <property type="protein sequence ID" value="PWK21904.1"/>
    <property type="molecule type" value="Genomic_DNA"/>
</dbReference>
<evidence type="ECO:0000313" key="6">
    <source>
        <dbReference type="EMBL" id="PWK21904.1"/>
    </source>
</evidence>
<dbReference type="OrthoDB" id="9811395at2"/>
<dbReference type="InterPro" id="IPR036909">
    <property type="entry name" value="Cyt_c-like_dom_sf"/>
</dbReference>
<name>A0A316DUX8_9BACT</name>
<evidence type="ECO:0000256" key="1">
    <source>
        <dbReference type="ARBA" id="ARBA00022617"/>
    </source>
</evidence>
<dbReference type="SUPFAM" id="SSF46626">
    <property type="entry name" value="Cytochrome c"/>
    <property type="match status" value="1"/>
</dbReference>
<keyword evidence="3 4" id="KW-0408">Iron</keyword>
<dbReference type="AlphaFoldDB" id="A0A316DUX8"/>
<feature type="domain" description="Cytochrome c" evidence="5">
    <location>
        <begin position="51"/>
        <end position="125"/>
    </location>
</feature>
<protein>
    <submittedName>
        <fullName evidence="6">Cbb3-type cytochrome c oxidase subunit III</fullName>
    </submittedName>
</protein>
<evidence type="ECO:0000313" key="7">
    <source>
        <dbReference type="Proteomes" id="UP000245489"/>
    </source>
</evidence>
<accession>A0A316DUX8</accession>
<organism evidence="6 7">
    <name type="scientific">Arcicella aurantiaca</name>
    <dbReference type="NCBI Taxonomy" id="591202"/>
    <lineage>
        <taxon>Bacteria</taxon>
        <taxon>Pseudomonadati</taxon>
        <taxon>Bacteroidota</taxon>
        <taxon>Cytophagia</taxon>
        <taxon>Cytophagales</taxon>
        <taxon>Flectobacillaceae</taxon>
        <taxon>Arcicella</taxon>
    </lineage>
</organism>
<dbReference type="Pfam" id="PF13442">
    <property type="entry name" value="Cytochrome_CBB3"/>
    <property type="match status" value="1"/>
</dbReference>
<proteinExistence type="predicted"/>
<gene>
    <name evidence="6" type="ORF">LV89_03618</name>
</gene>
<dbReference type="Proteomes" id="UP000245489">
    <property type="component" value="Unassembled WGS sequence"/>
</dbReference>
<keyword evidence="1 4" id="KW-0349">Heme</keyword>
<dbReference type="GO" id="GO:0009055">
    <property type="term" value="F:electron transfer activity"/>
    <property type="evidence" value="ECO:0007669"/>
    <property type="project" value="InterPro"/>
</dbReference>
<dbReference type="PROSITE" id="PS51007">
    <property type="entry name" value="CYTC"/>
    <property type="match status" value="1"/>
</dbReference>
<keyword evidence="2 4" id="KW-0479">Metal-binding</keyword>
<comment type="caution">
    <text evidence="6">The sequence shown here is derived from an EMBL/GenBank/DDBJ whole genome shotgun (WGS) entry which is preliminary data.</text>
</comment>
<evidence type="ECO:0000259" key="5">
    <source>
        <dbReference type="PROSITE" id="PS51007"/>
    </source>
</evidence>
<sequence length="126" mass="14214">MLRNTILLFGILFLTLVFTGNAQKKEGKPPATIVYKIPDGLDENVKAEYIKFLDHGHKLYSLYCAKCHGESGEGGKGVPNFTEKELESYKARSAIAEGINKMPSFKEKISEPDLQKILMFLEQFKK</sequence>
<reference evidence="6 7" key="1">
    <citation type="submission" date="2018-05" db="EMBL/GenBank/DDBJ databases">
        <title>Genomic Encyclopedia of Archaeal and Bacterial Type Strains, Phase II (KMG-II): from individual species to whole genera.</title>
        <authorList>
            <person name="Goeker M."/>
        </authorList>
    </citation>
    <scope>NUCLEOTIDE SEQUENCE [LARGE SCALE GENOMIC DNA]</scope>
    <source>
        <strain evidence="6 7">DSM 22214</strain>
    </source>
</reference>
<dbReference type="GO" id="GO:0046872">
    <property type="term" value="F:metal ion binding"/>
    <property type="evidence" value="ECO:0007669"/>
    <property type="project" value="UniProtKB-KW"/>
</dbReference>
<evidence type="ECO:0000256" key="3">
    <source>
        <dbReference type="ARBA" id="ARBA00023004"/>
    </source>
</evidence>